<reference evidence="2 3" key="1">
    <citation type="submission" date="2019-03" db="EMBL/GenBank/DDBJ databases">
        <title>First draft genome of Liparis tanakae, snailfish: a comprehensive survey of snailfish specific genes.</title>
        <authorList>
            <person name="Kim W."/>
            <person name="Song I."/>
            <person name="Jeong J.-H."/>
            <person name="Kim D."/>
            <person name="Kim S."/>
            <person name="Ryu S."/>
            <person name="Song J.Y."/>
            <person name="Lee S.K."/>
        </authorList>
    </citation>
    <scope>NUCLEOTIDE SEQUENCE [LARGE SCALE GENOMIC DNA]</scope>
    <source>
        <tissue evidence="2">Muscle</tissue>
    </source>
</reference>
<dbReference type="EMBL" id="SRLO01002828">
    <property type="protein sequence ID" value="TNN32233.1"/>
    <property type="molecule type" value="Genomic_DNA"/>
</dbReference>
<feature type="signal peptide" evidence="1">
    <location>
        <begin position="1"/>
        <end position="15"/>
    </location>
</feature>
<proteinExistence type="predicted"/>
<evidence type="ECO:0000256" key="1">
    <source>
        <dbReference type="SAM" id="SignalP"/>
    </source>
</evidence>
<sequence>MSLPLLLLLLGSARASLFLGSVLTYYPVHANEDGSTTMVLRYKLTYDLCSERDVWACLDDCGFLSSYALKTVDQNSSAAWCQREGLQTRRFLSNAPFMIEFFGGPWGSNRNGVSYMAALTSVELRKRSDTGRVNSSPQTNVLPELRVPSNCQRDIDLLTFDPDGDEVRCRYGTRAALECVHCTPAPVLSLSSVSTHRGRKQVPRVPLGCSTVTSTTCTSEM</sequence>
<accession>A0A4Z2ETV5</accession>
<evidence type="ECO:0000313" key="2">
    <source>
        <dbReference type="EMBL" id="TNN32233.1"/>
    </source>
</evidence>
<comment type="caution">
    <text evidence="2">The sequence shown here is derived from an EMBL/GenBank/DDBJ whole genome shotgun (WGS) entry which is preliminary data.</text>
</comment>
<feature type="chain" id="PRO_5021434498" evidence="1">
    <location>
        <begin position="16"/>
        <end position="221"/>
    </location>
</feature>
<name>A0A4Z2ETV5_9TELE</name>
<keyword evidence="1" id="KW-0732">Signal</keyword>
<protein>
    <submittedName>
        <fullName evidence="2">Uncharacterized protein</fullName>
    </submittedName>
</protein>
<dbReference type="Proteomes" id="UP000314294">
    <property type="component" value="Unassembled WGS sequence"/>
</dbReference>
<dbReference type="AlphaFoldDB" id="A0A4Z2ETV5"/>
<dbReference type="OrthoDB" id="10063988at2759"/>
<organism evidence="2 3">
    <name type="scientific">Liparis tanakae</name>
    <name type="common">Tanaka's snailfish</name>
    <dbReference type="NCBI Taxonomy" id="230148"/>
    <lineage>
        <taxon>Eukaryota</taxon>
        <taxon>Metazoa</taxon>
        <taxon>Chordata</taxon>
        <taxon>Craniata</taxon>
        <taxon>Vertebrata</taxon>
        <taxon>Euteleostomi</taxon>
        <taxon>Actinopterygii</taxon>
        <taxon>Neopterygii</taxon>
        <taxon>Teleostei</taxon>
        <taxon>Neoteleostei</taxon>
        <taxon>Acanthomorphata</taxon>
        <taxon>Eupercaria</taxon>
        <taxon>Perciformes</taxon>
        <taxon>Cottioidei</taxon>
        <taxon>Cottales</taxon>
        <taxon>Liparidae</taxon>
        <taxon>Liparis</taxon>
    </lineage>
</organism>
<keyword evidence="3" id="KW-1185">Reference proteome</keyword>
<gene>
    <name evidence="2" type="ORF">EYF80_057608</name>
</gene>
<evidence type="ECO:0000313" key="3">
    <source>
        <dbReference type="Proteomes" id="UP000314294"/>
    </source>
</evidence>